<dbReference type="Pfam" id="PF10199">
    <property type="entry name" value="Adaptin_binding"/>
    <property type="match status" value="1"/>
</dbReference>
<keyword evidence="4" id="KW-0160">Chromosomal rearrangement</keyword>
<comment type="similarity">
    <text evidence="2">Belongs to the IRC6 family.</text>
</comment>
<keyword evidence="6" id="KW-1185">Reference proteome</keyword>
<gene>
    <name evidence="5" type="ORF">Cboi02_000049100</name>
</gene>
<comment type="caution">
    <text evidence="5">The sequence shown here is derived from an EMBL/GenBank/DDBJ whole genome shotgun (WGS) entry which is preliminary data.</text>
</comment>
<protein>
    <recommendedName>
        <fullName evidence="3">Increased recombination centers protein 6</fullName>
    </recommendedName>
</protein>
<sequence>MNKNQLLIVGSRNRNKISFVKDCFEFTQEQSDRIDEQVDSLTNLSGFIIDEAEITTKYYTAEVSIWVDEFCPDNDDAVGDDKITSETGQDSQLSEEAKLLKSWCDAFISDEYKEVRDALDALVFTFDLDSPLEYIELLVEKLSEITDKLDEDTYSTNDADNDEDDDENINTLNDFQWNGLKLVLGYHNKEISISEDKISQIEDLMFGSGFEFINLNSKATKNEFGEKSGKLRFRECIETHEWNSINTSKSKKSATSSATDTEKKISSSLIKPLLASDNTIGENEDEFKSVEEMEMLISKIKNAKLNASSMRNKEERENYANDLVSEIMKLI</sequence>
<accession>A0A9W6SXR2</accession>
<dbReference type="EMBL" id="BSXN01000093">
    <property type="protein sequence ID" value="GME67059.1"/>
    <property type="molecule type" value="Genomic_DNA"/>
</dbReference>
<proteinExistence type="inferred from homology"/>
<reference evidence="5" key="1">
    <citation type="submission" date="2023-04" db="EMBL/GenBank/DDBJ databases">
        <title>Candida boidinii NBRC 10035.</title>
        <authorList>
            <person name="Ichikawa N."/>
            <person name="Sato H."/>
            <person name="Tonouchi N."/>
        </authorList>
    </citation>
    <scope>NUCLEOTIDE SEQUENCE</scope>
    <source>
        <strain evidence="5">NBRC 10035</strain>
    </source>
</reference>
<evidence type="ECO:0000313" key="6">
    <source>
        <dbReference type="Proteomes" id="UP001165120"/>
    </source>
</evidence>
<evidence type="ECO:0000313" key="5">
    <source>
        <dbReference type="EMBL" id="GME67059.1"/>
    </source>
</evidence>
<comment type="function">
    <text evidence="1">Involved in gross chromosomal rearrangements (GCRs) and telomere healing.</text>
</comment>
<dbReference type="GO" id="GO:0030674">
    <property type="term" value="F:protein-macromolecule adaptor activity"/>
    <property type="evidence" value="ECO:0007669"/>
    <property type="project" value="TreeGrafter"/>
</dbReference>
<evidence type="ECO:0000256" key="4">
    <source>
        <dbReference type="ARBA" id="ARBA00022447"/>
    </source>
</evidence>
<evidence type="ECO:0000256" key="2">
    <source>
        <dbReference type="ARBA" id="ARBA00007973"/>
    </source>
</evidence>
<dbReference type="PANTHER" id="PTHR28043:SF1">
    <property type="entry name" value="INCREASED RECOMBINATION CENTERS PROTEIN 6"/>
    <property type="match status" value="1"/>
</dbReference>
<dbReference type="GO" id="GO:0016192">
    <property type="term" value="P:vesicle-mediated transport"/>
    <property type="evidence" value="ECO:0007669"/>
    <property type="project" value="InterPro"/>
</dbReference>
<dbReference type="Gene3D" id="3.40.50.11960">
    <property type="match status" value="1"/>
</dbReference>
<dbReference type="InterPro" id="IPR034627">
    <property type="entry name" value="Irc6"/>
</dbReference>
<evidence type="ECO:0000256" key="1">
    <source>
        <dbReference type="ARBA" id="ARBA00002976"/>
    </source>
</evidence>
<dbReference type="AlphaFoldDB" id="A0A9W6SXR2"/>
<dbReference type="PANTHER" id="PTHR28043">
    <property type="entry name" value="INCREASED RECOMBINATION CENTERS PROTEIN 6"/>
    <property type="match status" value="1"/>
</dbReference>
<evidence type="ECO:0000256" key="3">
    <source>
        <dbReference type="ARBA" id="ARBA00015902"/>
    </source>
</evidence>
<organism evidence="5 6">
    <name type="scientific">Candida boidinii</name>
    <name type="common">Yeast</name>
    <dbReference type="NCBI Taxonomy" id="5477"/>
    <lineage>
        <taxon>Eukaryota</taxon>
        <taxon>Fungi</taxon>
        <taxon>Dikarya</taxon>
        <taxon>Ascomycota</taxon>
        <taxon>Saccharomycotina</taxon>
        <taxon>Pichiomycetes</taxon>
        <taxon>Pichiales</taxon>
        <taxon>Pichiaceae</taxon>
        <taxon>Ogataea</taxon>
        <taxon>Ogataea/Candida clade</taxon>
    </lineage>
</organism>
<dbReference type="Proteomes" id="UP001165120">
    <property type="component" value="Unassembled WGS sequence"/>
</dbReference>
<name>A0A9W6SXR2_CANBO</name>